<dbReference type="AlphaFoldDB" id="A0A165M2E3"/>
<sequence length="94" mass="10902">ASRDDGTLLRFLRARKFSLPDALTAVPRNVRPVPGARARLSSCSAAWRKRNKLEGLYEGIDIKEFDETRRLYTHWTGRRDRRGVPVYLFRVADI</sequence>
<dbReference type="EMBL" id="KV425916">
    <property type="protein sequence ID" value="KZV98664.1"/>
    <property type="molecule type" value="Genomic_DNA"/>
</dbReference>
<dbReference type="InterPro" id="IPR036865">
    <property type="entry name" value="CRAL-TRIO_dom_sf"/>
</dbReference>
<dbReference type="PANTHER" id="PTHR45657:SF3">
    <property type="entry name" value="TRANSPORTER, PUTATIVE (AFU_ORTHOLOGUE AFUA_5G09260)-RELATED"/>
    <property type="match status" value="1"/>
</dbReference>
<feature type="non-terminal residue" evidence="2">
    <location>
        <position position="94"/>
    </location>
</feature>
<dbReference type="InterPro" id="IPR036273">
    <property type="entry name" value="CRAL/TRIO_N_dom_sf"/>
</dbReference>
<feature type="non-terminal residue" evidence="2">
    <location>
        <position position="1"/>
    </location>
</feature>
<dbReference type="PANTHER" id="PTHR45657">
    <property type="entry name" value="CRAL-TRIO DOMAIN-CONTAINING PROTEIN YKL091C-RELATED"/>
    <property type="match status" value="1"/>
</dbReference>
<name>A0A165M2E3_EXIGL</name>
<dbReference type="Proteomes" id="UP000077266">
    <property type="component" value="Unassembled WGS sequence"/>
</dbReference>
<dbReference type="STRING" id="1314781.A0A165M2E3"/>
<dbReference type="Pfam" id="PF03765">
    <property type="entry name" value="CRAL_TRIO_N"/>
    <property type="match status" value="1"/>
</dbReference>
<organism evidence="2 3">
    <name type="scientific">Exidia glandulosa HHB12029</name>
    <dbReference type="NCBI Taxonomy" id="1314781"/>
    <lineage>
        <taxon>Eukaryota</taxon>
        <taxon>Fungi</taxon>
        <taxon>Dikarya</taxon>
        <taxon>Basidiomycota</taxon>
        <taxon>Agaricomycotina</taxon>
        <taxon>Agaricomycetes</taxon>
        <taxon>Auriculariales</taxon>
        <taxon>Exidiaceae</taxon>
        <taxon>Exidia</taxon>
    </lineage>
</organism>
<evidence type="ECO:0000313" key="3">
    <source>
        <dbReference type="Proteomes" id="UP000077266"/>
    </source>
</evidence>
<dbReference type="SUPFAM" id="SSF46938">
    <property type="entry name" value="CRAL/TRIO N-terminal domain"/>
    <property type="match status" value="1"/>
</dbReference>
<gene>
    <name evidence="2" type="ORF">EXIGLDRAFT_563129</name>
</gene>
<dbReference type="InterPro" id="IPR011074">
    <property type="entry name" value="CRAL/TRIO_N_dom"/>
</dbReference>
<accession>A0A165M2E3</accession>
<evidence type="ECO:0000313" key="2">
    <source>
        <dbReference type="EMBL" id="KZV98664.1"/>
    </source>
</evidence>
<dbReference type="InParanoid" id="A0A165M2E3"/>
<reference evidence="2 3" key="1">
    <citation type="journal article" date="2016" name="Mol. Biol. Evol.">
        <title>Comparative Genomics of Early-Diverging Mushroom-Forming Fungi Provides Insights into the Origins of Lignocellulose Decay Capabilities.</title>
        <authorList>
            <person name="Nagy L.G."/>
            <person name="Riley R."/>
            <person name="Tritt A."/>
            <person name="Adam C."/>
            <person name="Daum C."/>
            <person name="Floudas D."/>
            <person name="Sun H."/>
            <person name="Yadav J.S."/>
            <person name="Pangilinan J."/>
            <person name="Larsson K.H."/>
            <person name="Matsuura K."/>
            <person name="Barry K."/>
            <person name="Labutti K."/>
            <person name="Kuo R."/>
            <person name="Ohm R.A."/>
            <person name="Bhattacharya S.S."/>
            <person name="Shirouzu T."/>
            <person name="Yoshinaga Y."/>
            <person name="Martin F.M."/>
            <person name="Grigoriev I.V."/>
            <person name="Hibbett D.S."/>
        </authorList>
    </citation>
    <scope>NUCLEOTIDE SEQUENCE [LARGE SCALE GENOMIC DNA]</scope>
    <source>
        <strain evidence="2 3">HHB12029</strain>
    </source>
</reference>
<feature type="domain" description="CRAL/TRIO N-terminal" evidence="1">
    <location>
        <begin position="4"/>
        <end position="29"/>
    </location>
</feature>
<evidence type="ECO:0000259" key="1">
    <source>
        <dbReference type="SMART" id="SM01100"/>
    </source>
</evidence>
<proteinExistence type="predicted"/>
<keyword evidence="3" id="KW-1185">Reference proteome</keyword>
<dbReference type="SMART" id="SM01100">
    <property type="entry name" value="CRAL_TRIO_N"/>
    <property type="match status" value="1"/>
</dbReference>
<dbReference type="InterPro" id="IPR051026">
    <property type="entry name" value="PI/PC_transfer"/>
</dbReference>
<protein>
    <recommendedName>
        <fullName evidence="1">CRAL/TRIO N-terminal domain-containing protein</fullName>
    </recommendedName>
</protein>
<dbReference type="OrthoDB" id="30289at2759"/>
<dbReference type="Gene3D" id="3.40.525.10">
    <property type="entry name" value="CRAL-TRIO lipid binding domain"/>
    <property type="match status" value="1"/>
</dbReference>